<dbReference type="GO" id="GO:0016811">
    <property type="term" value="F:hydrolase activity, acting on carbon-nitrogen (but not peptide) bonds, in linear amides"/>
    <property type="evidence" value="ECO:0007669"/>
    <property type="project" value="TreeGrafter"/>
</dbReference>
<dbReference type="PANTHER" id="PTHR12993:SF29">
    <property type="entry name" value="BLR3841 PROTEIN"/>
    <property type="match status" value="1"/>
</dbReference>
<reference evidence="1" key="2">
    <citation type="submission" date="2020-09" db="EMBL/GenBank/DDBJ databases">
        <authorList>
            <person name="Sun Q."/>
            <person name="Ohkuma M."/>
        </authorList>
    </citation>
    <scope>NUCLEOTIDE SEQUENCE</scope>
    <source>
        <strain evidence="1">JCM 30078</strain>
    </source>
</reference>
<name>A0A917PNX9_9PSED</name>
<dbReference type="InterPro" id="IPR003737">
    <property type="entry name" value="GlcNAc_PI_deacetylase-related"/>
</dbReference>
<proteinExistence type="predicted"/>
<dbReference type="InterPro" id="IPR024078">
    <property type="entry name" value="LmbE-like_dom_sf"/>
</dbReference>
<evidence type="ECO:0000313" key="2">
    <source>
        <dbReference type="Proteomes" id="UP000635983"/>
    </source>
</evidence>
<organism evidence="1 2">
    <name type="scientific">Pseudomonas matsuisoli</name>
    <dbReference type="NCBI Taxonomy" id="1515666"/>
    <lineage>
        <taxon>Bacteria</taxon>
        <taxon>Pseudomonadati</taxon>
        <taxon>Pseudomonadota</taxon>
        <taxon>Gammaproteobacteria</taxon>
        <taxon>Pseudomonadales</taxon>
        <taxon>Pseudomonadaceae</taxon>
        <taxon>Pseudomonas</taxon>
    </lineage>
</organism>
<dbReference type="Pfam" id="PF02585">
    <property type="entry name" value="PIG-L"/>
    <property type="match status" value="1"/>
</dbReference>
<reference evidence="1" key="1">
    <citation type="journal article" date="2014" name="Int. J. Syst. Evol. Microbiol.">
        <title>Complete genome sequence of Corynebacterium casei LMG S-19264T (=DSM 44701T), isolated from a smear-ripened cheese.</title>
        <authorList>
            <consortium name="US DOE Joint Genome Institute (JGI-PGF)"/>
            <person name="Walter F."/>
            <person name="Albersmeier A."/>
            <person name="Kalinowski J."/>
            <person name="Ruckert C."/>
        </authorList>
    </citation>
    <scope>NUCLEOTIDE SEQUENCE</scope>
    <source>
        <strain evidence="1">JCM 30078</strain>
    </source>
</reference>
<comment type="caution">
    <text evidence="1">The sequence shown here is derived from an EMBL/GenBank/DDBJ whole genome shotgun (WGS) entry which is preliminary data.</text>
</comment>
<keyword evidence="2" id="KW-1185">Reference proteome</keyword>
<protein>
    <submittedName>
        <fullName evidence="1">Acetylglucosaminylphosphatidylinositol deacetylase</fullName>
    </submittedName>
</protein>
<dbReference type="AlphaFoldDB" id="A0A917PNX9"/>
<dbReference type="PANTHER" id="PTHR12993">
    <property type="entry name" value="N-ACETYLGLUCOSAMINYL-PHOSPHATIDYLINOSITOL DE-N-ACETYLASE-RELATED"/>
    <property type="match status" value="1"/>
</dbReference>
<dbReference type="Gene3D" id="3.40.50.10320">
    <property type="entry name" value="LmbE-like"/>
    <property type="match status" value="1"/>
</dbReference>
<dbReference type="Proteomes" id="UP000635983">
    <property type="component" value="Unassembled WGS sequence"/>
</dbReference>
<dbReference type="EMBL" id="BMPO01000002">
    <property type="protein sequence ID" value="GGJ86222.1"/>
    <property type="molecule type" value="Genomic_DNA"/>
</dbReference>
<gene>
    <name evidence="1" type="ORF">GCM10009304_10380</name>
</gene>
<dbReference type="SUPFAM" id="SSF102588">
    <property type="entry name" value="LmbE-like"/>
    <property type="match status" value="1"/>
</dbReference>
<dbReference type="RefSeq" id="WP_188982083.1">
    <property type="nucleotide sequence ID" value="NZ_BMPO01000002.1"/>
</dbReference>
<evidence type="ECO:0000313" key="1">
    <source>
        <dbReference type="EMBL" id="GGJ86222.1"/>
    </source>
</evidence>
<sequence>MGNSPLSSVWKRFRPAVSAGEKSDLLQGKGTPWTDWKSSARISSLSPIEPKQIATLQQRVVIIAPHPGFETVACGGLLQRFSKLGCPILLISLTDGSGSHAGSSLWTPERLSAIRPQESAESLRRLGLPLNRLKWIRGGFQDGGLESEQDRLAEFLLRYIQPDDVIFTSWRQDGHTDHETTGMVAGSIAESLGASLYEVPVWAWHWAEPNDARIPWYRLRKLPLSRWTVARKRHAIQAHASQLMGDPEIGEEPAFGTYTQQRTLQPYEIILTPTVTLA</sequence>
<accession>A0A917PNX9</accession>